<dbReference type="EMBL" id="JAAAML010000001">
    <property type="protein sequence ID" value="MCO6406788.1"/>
    <property type="molecule type" value="Genomic_DNA"/>
</dbReference>
<organism evidence="2 3">
    <name type="scientific">Hoeflea alexandrii</name>
    <dbReference type="NCBI Taxonomy" id="288436"/>
    <lineage>
        <taxon>Bacteria</taxon>
        <taxon>Pseudomonadati</taxon>
        <taxon>Pseudomonadota</taxon>
        <taxon>Alphaproteobacteria</taxon>
        <taxon>Hyphomicrobiales</taxon>
        <taxon>Rhizobiaceae</taxon>
        <taxon>Hoeflea</taxon>
    </lineage>
</organism>
<proteinExistence type="predicted"/>
<keyword evidence="3" id="KW-1185">Reference proteome</keyword>
<sequence length="160" mass="17444">MRVATLSLILMSLVTAGSAAAMDWRNYQNARFGTSADVPAAFAPAPPPENGDGQRFDGPNGTITVYGAFDFTGSFSGYRSFLKDTLESEGWKLTYTPSGENWFVLSGVNQGLILYQRVERPAGCNGDILHHIEFRYPARDGMEWEPIVERGAKSLDGPCG</sequence>
<feature type="chain" id="PRO_5045602314" evidence="1">
    <location>
        <begin position="22"/>
        <end position="160"/>
    </location>
</feature>
<evidence type="ECO:0000256" key="1">
    <source>
        <dbReference type="SAM" id="SignalP"/>
    </source>
</evidence>
<evidence type="ECO:0000313" key="3">
    <source>
        <dbReference type="Proteomes" id="UP001320715"/>
    </source>
</evidence>
<accession>A0ABT1CKQ6</accession>
<protein>
    <submittedName>
        <fullName evidence="2">Uncharacterized protein</fullName>
    </submittedName>
</protein>
<comment type="caution">
    <text evidence="2">The sequence shown here is derived from an EMBL/GenBank/DDBJ whole genome shotgun (WGS) entry which is preliminary data.</text>
</comment>
<dbReference type="RefSeq" id="WP_252914334.1">
    <property type="nucleotide sequence ID" value="NZ_JAAAML010000001.1"/>
</dbReference>
<evidence type="ECO:0000313" key="2">
    <source>
        <dbReference type="EMBL" id="MCO6406788.1"/>
    </source>
</evidence>
<gene>
    <name evidence="2" type="ORF">GTW23_01260</name>
</gene>
<dbReference type="Proteomes" id="UP001320715">
    <property type="component" value="Unassembled WGS sequence"/>
</dbReference>
<feature type="signal peptide" evidence="1">
    <location>
        <begin position="1"/>
        <end position="21"/>
    </location>
</feature>
<reference evidence="2 3" key="1">
    <citation type="submission" date="2020-01" db="EMBL/GenBank/DDBJ databases">
        <title>Genomes of bacteria type strains.</title>
        <authorList>
            <person name="Chen J."/>
            <person name="Zhu S."/>
            <person name="Yang J."/>
        </authorList>
    </citation>
    <scope>NUCLEOTIDE SEQUENCE [LARGE SCALE GENOMIC DNA]</scope>
    <source>
        <strain evidence="2 3">DSM 16655</strain>
    </source>
</reference>
<name>A0ABT1CKQ6_9HYPH</name>
<keyword evidence="1" id="KW-0732">Signal</keyword>